<reference evidence="2" key="1">
    <citation type="journal article" date="2022" name="Mol. Ecol. Resour.">
        <title>The genomes of chicory, endive, great burdock and yacon provide insights into Asteraceae palaeo-polyploidization history and plant inulin production.</title>
        <authorList>
            <person name="Fan W."/>
            <person name="Wang S."/>
            <person name="Wang H."/>
            <person name="Wang A."/>
            <person name="Jiang F."/>
            <person name="Liu H."/>
            <person name="Zhao H."/>
            <person name="Xu D."/>
            <person name="Zhang Y."/>
        </authorList>
    </citation>
    <scope>NUCLEOTIDE SEQUENCE [LARGE SCALE GENOMIC DNA]</scope>
    <source>
        <strain evidence="2">cv. Niubang</strain>
    </source>
</reference>
<reference evidence="1 2" key="2">
    <citation type="journal article" date="2022" name="Mol. Ecol. Resour.">
        <title>The genomes of chicory, endive, great burdock and yacon provide insights into Asteraceae paleo-polyploidization history and plant inulin production.</title>
        <authorList>
            <person name="Fan W."/>
            <person name="Wang S."/>
            <person name="Wang H."/>
            <person name="Wang A."/>
            <person name="Jiang F."/>
            <person name="Liu H."/>
            <person name="Zhao H."/>
            <person name="Xu D."/>
            <person name="Zhang Y."/>
        </authorList>
    </citation>
    <scope>NUCLEOTIDE SEQUENCE [LARGE SCALE GENOMIC DNA]</scope>
    <source>
        <strain evidence="2">cv. Niubang</strain>
    </source>
</reference>
<protein>
    <submittedName>
        <fullName evidence="1">Uncharacterized protein</fullName>
    </submittedName>
</protein>
<accession>A0ACB9C721</accession>
<proteinExistence type="predicted"/>
<dbReference type="EMBL" id="CM042051">
    <property type="protein sequence ID" value="KAI3729995.1"/>
    <property type="molecule type" value="Genomic_DNA"/>
</dbReference>
<gene>
    <name evidence="1" type="ORF">L6452_18669</name>
</gene>
<evidence type="ECO:0000313" key="2">
    <source>
        <dbReference type="Proteomes" id="UP001055879"/>
    </source>
</evidence>
<comment type="caution">
    <text evidence="1">The sequence shown here is derived from an EMBL/GenBank/DDBJ whole genome shotgun (WGS) entry which is preliminary data.</text>
</comment>
<name>A0ACB9C721_ARCLA</name>
<organism evidence="1 2">
    <name type="scientific">Arctium lappa</name>
    <name type="common">Greater burdock</name>
    <name type="synonym">Lappa major</name>
    <dbReference type="NCBI Taxonomy" id="4217"/>
    <lineage>
        <taxon>Eukaryota</taxon>
        <taxon>Viridiplantae</taxon>
        <taxon>Streptophyta</taxon>
        <taxon>Embryophyta</taxon>
        <taxon>Tracheophyta</taxon>
        <taxon>Spermatophyta</taxon>
        <taxon>Magnoliopsida</taxon>
        <taxon>eudicotyledons</taxon>
        <taxon>Gunneridae</taxon>
        <taxon>Pentapetalae</taxon>
        <taxon>asterids</taxon>
        <taxon>campanulids</taxon>
        <taxon>Asterales</taxon>
        <taxon>Asteraceae</taxon>
        <taxon>Carduoideae</taxon>
        <taxon>Cardueae</taxon>
        <taxon>Arctiinae</taxon>
        <taxon>Arctium</taxon>
    </lineage>
</organism>
<keyword evidence="2" id="KW-1185">Reference proteome</keyword>
<sequence>MLSTDVSSVGLHRTHPTYYLKEFSVITTRSMIRGGGSGHRKRDGGYGVVVRRWICRWIFSQSVVDGVLAMAPKAAVGKKPTAADKKEEQTQEIGGLTRSTYSRFVLPGEI</sequence>
<dbReference type="Proteomes" id="UP001055879">
    <property type="component" value="Linkage Group LG05"/>
</dbReference>
<evidence type="ECO:0000313" key="1">
    <source>
        <dbReference type="EMBL" id="KAI3729995.1"/>
    </source>
</evidence>